<dbReference type="OrthoDB" id="3070325at2759"/>
<evidence type="ECO:0000313" key="2">
    <source>
        <dbReference type="Proteomes" id="UP000054477"/>
    </source>
</evidence>
<reference evidence="1 2" key="1">
    <citation type="submission" date="2014-04" db="EMBL/GenBank/DDBJ databases">
        <authorList>
            <consortium name="DOE Joint Genome Institute"/>
            <person name="Kuo A."/>
            <person name="Kohler A."/>
            <person name="Nagy L.G."/>
            <person name="Floudas D."/>
            <person name="Copeland A."/>
            <person name="Barry K.W."/>
            <person name="Cichocki N."/>
            <person name="Veneault-Fourrey C."/>
            <person name="LaButti K."/>
            <person name="Lindquist E.A."/>
            <person name="Lipzen A."/>
            <person name="Lundell T."/>
            <person name="Morin E."/>
            <person name="Murat C."/>
            <person name="Sun H."/>
            <person name="Tunlid A."/>
            <person name="Henrissat B."/>
            <person name="Grigoriev I.V."/>
            <person name="Hibbett D.S."/>
            <person name="Martin F."/>
            <person name="Nordberg H.P."/>
            <person name="Cantor M.N."/>
            <person name="Hua S.X."/>
        </authorList>
    </citation>
    <scope>NUCLEOTIDE SEQUENCE [LARGE SCALE GENOMIC DNA]</scope>
    <source>
        <strain evidence="1 2">LaAM-08-1</strain>
    </source>
</reference>
<protein>
    <recommendedName>
        <fullName evidence="3">F-box domain-containing protein</fullName>
    </recommendedName>
</protein>
<dbReference type="EMBL" id="KN838563">
    <property type="protein sequence ID" value="KIK05135.1"/>
    <property type="molecule type" value="Genomic_DNA"/>
</dbReference>
<proteinExistence type="predicted"/>
<accession>A0A0C9WZB2</accession>
<evidence type="ECO:0008006" key="3">
    <source>
        <dbReference type="Google" id="ProtNLM"/>
    </source>
</evidence>
<dbReference type="AlphaFoldDB" id="A0A0C9WZB2"/>
<dbReference type="Proteomes" id="UP000054477">
    <property type="component" value="Unassembled WGS sequence"/>
</dbReference>
<organism evidence="1 2">
    <name type="scientific">Laccaria amethystina LaAM-08-1</name>
    <dbReference type="NCBI Taxonomy" id="1095629"/>
    <lineage>
        <taxon>Eukaryota</taxon>
        <taxon>Fungi</taxon>
        <taxon>Dikarya</taxon>
        <taxon>Basidiomycota</taxon>
        <taxon>Agaricomycotina</taxon>
        <taxon>Agaricomycetes</taxon>
        <taxon>Agaricomycetidae</taxon>
        <taxon>Agaricales</taxon>
        <taxon>Agaricineae</taxon>
        <taxon>Hydnangiaceae</taxon>
        <taxon>Laccaria</taxon>
    </lineage>
</organism>
<keyword evidence="2" id="KW-1185">Reference proteome</keyword>
<name>A0A0C9WZB2_9AGAR</name>
<dbReference type="HOGENOM" id="CLU_033171_0_0_1"/>
<reference evidence="2" key="2">
    <citation type="submission" date="2015-01" db="EMBL/GenBank/DDBJ databases">
        <title>Evolutionary Origins and Diversification of the Mycorrhizal Mutualists.</title>
        <authorList>
            <consortium name="DOE Joint Genome Institute"/>
            <consortium name="Mycorrhizal Genomics Consortium"/>
            <person name="Kohler A."/>
            <person name="Kuo A."/>
            <person name="Nagy L.G."/>
            <person name="Floudas D."/>
            <person name="Copeland A."/>
            <person name="Barry K.W."/>
            <person name="Cichocki N."/>
            <person name="Veneault-Fourrey C."/>
            <person name="LaButti K."/>
            <person name="Lindquist E.A."/>
            <person name="Lipzen A."/>
            <person name="Lundell T."/>
            <person name="Morin E."/>
            <person name="Murat C."/>
            <person name="Riley R."/>
            <person name="Ohm R."/>
            <person name="Sun H."/>
            <person name="Tunlid A."/>
            <person name="Henrissat B."/>
            <person name="Grigoriev I.V."/>
            <person name="Hibbett D.S."/>
            <person name="Martin F."/>
        </authorList>
    </citation>
    <scope>NUCLEOTIDE SEQUENCE [LARGE SCALE GENOMIC DNA]</scope>
    <source>
        <strain evidence="2">LaAM-08-1</strain>
    </source>
</reference>
<evidence type="ECO:0000313" key="1">
    <source>
        <dbReference type="EMBL" id="KIK05135.1"/>
    </source>
</evidence>
<sequence length="501" mass="55821">MRRLLSDGPPDIIIHIQLFLDPLDILALRLYTTIRFLTPVSLTCKSLSEATRARSVWMAAVHNVCITHGAFLPSFPLEEMSLDDLEHTALSPHRFQAVIQKYNGHSTEPLLTRKFVPRVQPRQAGGATMKTAIDQMALIPGGRFLLTSTYSGNLSLWDLGFNPGSHMKSLPIAMLETNEGSQGVFTMDNFWLDCGPMPDSEGIYVVAESNFTARDNVNAACYEVYPKSEFPNFHRIGAAAIPGPITSECTGLSFDYYACSRESFFTVWNFTADLGVSWNQPDSACTGVYTAGENIITFYTERYLLWRLPDLQTLGNDLLPCIIDHSPTMSFSYPFGAGAIYNNVTLPSFWLPQASQKHFLTYKCDGNPAMMHFIIKSIDTVHDASLPEILPVGVGSVQGGPNSSLAQNLTVTDIGFFQTWQSYGSTKIFADIIFMPTPQNPTYSSVSSALWTRERSLGNMEDFDMCTMTGRVVIKLRQRIDANNLHTEIQVMDFLLPKTFQ</sequence>
<gene>
    <name evidence="1" type="ORF">K443DRAFT_643186</name>
</gene>